<dbReference type="OMA" id="KMDYSAY"/>
<dbReference type="InterPro" id="IPR035979">
    <property type="entry name" value="RBD_domain_sf"/>
</dbReference>
<gene>
    <name evidence="4" type="ORF">FF38_05866</name>
</gene>
<evidence type="ECO:0000313" key="4">
    <source>
        <dbReference type="EMBL" id="KNC22114.1"/>
    </source>
</evidence>
<feature type="coiled-coil region" evidence="1">
    <location>
        <begin position="395"/>
        <end position="422"/>
    </location>
</feature>
<evidence type="ECO:0000256" key="1">
    <source>
        <dbReference type="SAM" id="Coils"/>
    </source>
</evidence>
<proteinExistence type="predicted"/>
<dbReference type="Proteomes" id="UP000037069">
    <property type="component" value="Unassembled WGS sequence"/>
</dbReference>
<dbReference type="SUPFAM" id="SSF54928">
    <property type="entry name" value="RNA-binding domain, RBD"/>
    <property type="match status" value="1"/>
</dbReference>
<evidence type="ECO:0000259" key="3">
    <source>
        <dbReference type="PROSITE" id="PS51061"/>
    </source>
</evidence>
<feature type="region of interest" description="Disordered" evidence="2">
    <location>
        <begin position="262"/>
        <end position="327"/>
    </location>
</feature>
<keyword evidence="5" id="KW-1185">Reference proteome</keyword>
<dbReference type="Gene3D" id="3.30.70.330">
    <property type="match status" value="1"/>
</dbReference>
<sequence length="938" mass="106856">YSGCEGAADIAKLEVDQQHHPSFRKLTNITNLSIADEEFINNVNCDIEHFLKQRHNNGVLLFPPVNNFRRFLIHQTCENFRNKYDLFTFSVGQGPFRRTVICFKNQLLDPHKYSETAAAANFETRHKHTNPTPVKSWRSDNRRVEPSHFLNNNIGTTINKRDKKMGVERNIIDTNKFNKTNPGDLYRPPALRSHESCELPTKDTSNIATKEITSSTAATTITTTATTSISCNNSPIHRNENVNINNITTSTQQTSIHKIQQQQQHVEEQQKQPQRQQLQQQTRRERRPDRAVYIPRARRSQTTPPNTATTQIQQPPPSPPQQQQQTQLALSTQLPVLAPITTSDTSKSLSQQLAITLDDTTTASVNQKPSSKADEVGKINISGGVVSTCSNNNISTTITKKKEKLNKENKESKEQRREQRLLKKLLSTSTTNQNTQNHISKNNEKFNEDSINTISNNDTGDELTNQAVTVNAQQILYSSSEINDVNNFSEFNDKNIINLSKGFNCDKSEELQLNYQALNNSQVQQEEQHQIQTSVNSITNNEHQEHQINNIAIVNNSILNVSEKNSNSNTMPKPSSKTKSNKLNSEVFNNTTKLPNLRIEDIASQQSPAKKCDIEEQELQRASKEINRSNRRIIKQTFVSDVLQIPDHINEEENEDKSKISKVNNKLATNAPRTTTQSIDSNTEEEEEDDWENMYNDSGDCLDPKIMQELTASVGKCKIELPKMDYSAYLTKQSILNEEEFPHVLEVSNFPVEFKNQDLLMVFSQYKESGFDIKWVDDTHALAVFSSSRIAAEVLTMGHPFVVLKPLAEATVESRLKAKKCAASLQPYRPRPETCAALARRLVTGALGVRLKTAAAERENEKRVLREAKERKLLAAKQRDECHFYKSCNKTKNYIHLHLQCITFFMFPYLFSKTLLNVQLRKIKKGILFHLIINKYYF</sequence>
<dbReference type="PROSITE" id="PS51061">
    <property type="entry name" value="R3H"/>
    <property type="match status" value="1"/>
</dbReference>
<feature type="region of interest" description="Disordered" evidence="2">
    <location>
        <begin position="563"/>
        <end position="585"/>
    </location>
</feature>
<dbReference type="InterPro" id="IPR036867">
    <property type="entry name" value="R3H_dom_sf"/>
</dbReference>
<dbReference type="InterPro" id="IPR012677">
    <property type="entry name" value="Nucleotide-bd_a/b_plait_sf"/>
</dbReference>
<feature type="compositionally biased region" description="Low complexity" evidence="2">
    <location>
        <begin position="271"/>
        <end position="281"/>
    </location>
</feature>
<feature type="domain" description="R3H" evidence="3">
    <location>
        <begin position="37"/>
        <end position="105"/>
    </location>
</feature>
<dbReference type="InterPro" id="IPR039884">
    <property type="entry name" value="R3HC1/R3HCL"/>
</dbReference>
<evidence type="ECO:0000313" key="5">
    <source>
        <dbReference type="Proteomes" id="UP000037069"/>
    </source>
</evidence>
<feature type="compositionally biased region" description="Low complexity" evidence="2">
    <location>
        <begin position="300"/>
        <end position="313"/>
    </location>
</feature>
<comment type="caution">
    <text evidence="4">The sequence shown here is derived from an EMBL/GenBank/DDBJ whole genome shotgun (WGS) entry which is preliminary data.</text>
</comment>
<feature type="region of interest" description="Disordered" evidence="2">
    <location>
        <begin position="664"/>
        <end position="690"/>
    </location>
</feature>
<dbReference type="Gene3D" id="3.30.1370.50">
    <property type="entry name" value="R3H-like domain"/>
    <property type="match status" value="1"/>
</dbReference>
<dbReference type="PANTHER" id="PTHR21678:SF0">
    <property type="entry name" value="C3H1-TYPE DOMAIN-CONTAINING PROTEIN"/>
    <property type="match status" value="1"/>
</dbReference>
<accession>A0A0L0BS96</accession>
<keyword evidence="1" id="KW-0175">Coiled coil</keyword>
<feature type="non-terminal residue" evidence="4">
    <location>
        <position position="1"/>
    </location>
</feature>
<dbReference type="GO" id="GO:0003676">
    <property type="term" value="F:nucleic acid binding"/>
    <property type="evidence" value="ECO:0007669"/>
    <property type="project" value="UniProtKB-UniRule"/>
</dbReference>
<organism evidence="4 5">
    <name type="scientific">Lucilia cuprina</name>
    <name type="common">Green bottle fly</name>
    <name type="synonym">Australian sheep blowfly</name>
    <dbReference type="NCBI Taxonomy" id="7375"/>
    <lineage>
        <taxon>Eukaryota</taxon>
        <taxon>Metazoa</taxon>
        <taxon>Ecdysozoa</taxon>
        <taxon>Arthropoda</taxon>
        <taxon>Hexapoda</taxon>
        <taxon>Insecta</taxon>
        <taxon>Pterygota</taxon>
        <taxon>Neoptera</taxon>
        <taxon>Endopterygota</taxon>
        <taxon>Diptera</taxon>
        <taxon>Brachycera</taxon>
        <taxon>Muscomorpha</taxon>
        <taxon>Oestroidea</taxon>
        <taxon>Calliphoridae</taxon>
        <taxon>Luciliinae</taxon>
        <taxon>Lucilia</taxon>
    </lineage>
</organism>
<name>A0A0L0BS96_LUCCU</name>
<dbReference type="Pfam" id="PF01424">
    <property type="entry name" value="R3H"/>
    <property type="match status" value="1"/>
</dbReference>
<feature type="non-terminal residue" evidence="4">
    <location>
        <position position="938"/>
    </location>
</feature>
<dbReference type="AlphaFoldDB" id="A0A0L0BS96"/>
<dbReference type="InterPro" id="IPR001374">
    <property type="entry name" value="R3H_dom"/>
</dbReference>
<dbReference type="OrthoDB" id="5418203at2759"/>
<reference evidence="4 5" key="1">
    <citation type="journal article" date="2015" name="Nat. Commun.">
        <title>Lucilia cuprina genome unlocks parasitic fly biology to underpin future interventions.</title>
        <authorList>
            <person name="Anstead C.A."/>
            <person name="Korhonen P.K."/>
            <person name="Young N.D."/>
            <person name="Hall R.S."/>
            <person name="Jex A.R."/>
            <person name="Murali S.C."/>
            <person name="Hughes D.S."/>
            <person name="Lee S.F."/>
            <person name="Perry T."/>
            <person name="Stroehlein A.J."/>
            <person name="Ansell B.R."/>
            <person name="Breugelmans B."/>
            <person name="Hofmann A."/>
            <person name="Qu J."/>
            <person name="Dugan S."/>
            <person name="Lee S.L."/>
            <person name="Chao H."/>
            <person name="Dinh H."/>
            <person name="Han Y."/>
            <person name="Doddapaneni H.V."/>
            <person name="Worley K.C."/>
            <person name="Muzny D.M."/>
            <person name="Ioannidis P."/>
            <person name="Waterhouse R.M."/>
            <person name="Zdobnov E.M."/>
            <person name="James P.J."/>
            <person name="Bagnall N.H."/>
            <person name="Kotze A.C."/>
            <person name="Gibbs R.A."/>
            <person name="Richards S."/>
            <person name="Batterham P."/>
            <person name="Gasser R.B."/>
        </authorList>
    </citation>
    <scope>NUCLEOTIDE SEQUENCE [LARGE SCALE GENOMIC DNA]</scope>
    <source>
        <strain evidence="4 5">LS</strain>
        <tissue evidence="4">Full body</tissue>
    </source>
</reference>
<protein>
    <recommendedName>
        <fullName evidence="3">R3H domain-containing protein</fullName>
    </recommendedName>
</protein>
<dbReference type="SUPFAM" id="SSF82708">
    <property type="entry name" value="R3H domain"/>
    <property type="match status" value="1"/>
</dbReference>
<dbReference type="PANTHER" id="PTHR21678">
    <property type="entry name" value="GROWTH INHIBITION AND DIFFERENTIATION RELATED PROTEIN 88"/>
    <property type="match status" value="1"/>
</dbReference>
<dbReference type="SMART" id="SM00393">
    <property type="entry name" value="R3H"/>
    <property type="match status" value="1"/>
</dbReference>
<evidence type="ECO:0000256" key="2">
    <source>
        <dbReference type="SAM" id="MobiDB-lite"/>
    </source>
</evidence>
<feature type="compositionally biased region" description="Polar residues" evidence="2">
    <location>
        <begin position="664"/>
        <end position="681"/>
    </location>
</feature>
<dbReference type="EMBL" id="JRES01001546">
    <property type="protein sequence ID" value="KNC22114.1"/>
    <property type="molecule type" value="Genomic_DNA"/>
</dbReference>